<dbReference type="SMART" id="SM01235">
    <property type="entry name" value="Haem_bd"/>
    <property type="match status" value="1"/>
</dbReference>
<evidence type="ECO:0000313" key="3">
    <source>
        <dbReference type="Proteomes" id="UP000031246"/>
    </source>
</evidence>
<dbReference type="EMBL" id="JSYN01000004">
    <property type="protein sequence ID" value="KIA95973.1"/>
    <property type="molecule type" value="Genomic_DNA"/>
</dbReference>
<name>A0A0C1FVS5_9SPHI</name>
<sequence length="152" mass="17956">MKKMLKTWVFLLLLLFLLIQLYRPALNLNQRQAGSTGFIQFYKAPVTIGNILNNSCYDCHSNNTNYRWYQYIQPVQLFTENHIHSGKEVLNFNEWNQYSGRKQNRLLRSIKNQIESKEMPLSSYTALHRNAKLDNAQIKTLVSWLESQKTLN</sequence>
<dbReference type="Pfam" id="PF14376">
    <property type="entry name" value="Haem_bd"/>
    <property type="match status" value="1"/>
</dbReference>
<gene>
    <name evidence="2" type="ORF">OC25_05410</name>
</gene>
<dbReference type="RefSeq" id="WP_039472560.1">
    <property type="nucleotide sequence ID" value="NZ_JSYN01000004.1"/>
</dbReference>
<feature type="domain" description="Haem-binding" evidence="1">
    <location>
        <begin position="13"/>
        <end position="149"/>
    </location>
</feature>
<dbReference type="AlphaFoldDB" id="A0A0C1FVS5"/>
<keyword evidence="3" id="KW-1185">Reference proteome</keyword>
<proteinExistence type="predicted"/>
<dbReference type="OrthoDB" id="196738at2"/>
<evidence type="ECO:0000313" key="2">
    <source>
        <dbReference type="EMBL" id="KIA95973.1"/>
    </source>
</evidence>
<evidence type="ECO:0000259" key="1">
    <source>
        <dbReference type="SMART" id="SM01235"/>
    </source>
</evidence>
<organism evidence="2 3">
    <name type="scientific">Pedobacter kyungheensis</name>
    <dbReference type="NCBI Taxonomy" id="1069985"/>
    <lineage>
        <taxon>Bacteria</taxon>
        <taxon>Pseudomonadati</taxon>
        <taxon>Bacteroidota</taxon>
        <taxon>Sphingobacteriia</taxon>
        <taxon>Sphingobacteriales</taxon>
        <taxon>Sphingobacteriaceae</taxon>
        <taxon>Pedobacter</taxon>
    </lineage>
</organism>
<comment type="caution">
    <text evidence="2">The sequence shown here is derived from an EMBL/GenBank/DDBJ whole genome shotgun (WGS) entry which is preliminary data.</text>
</comment>
<accession>A0A0C1FVS5</accession>
<protein>
    <submittedName>
        <fullName evidence="2">Cytochrome C</fullName>
    </submittedName>
</protein>
<reference evidence="2 3" key="1">
    <citation type="submission" date="2014-10" db="EMBL/GenBank/DDBJ databases">
        <title>Pedobacter Kyungheensis.</title>
        <authorList>
            <person name="Anderson B.M."/>
            <person name="Newman J.D."/>
        </authorList>
    </citation>
    <scope>NUCLEOTIDE SEQUENCE [LARGE SCALE GENOMIC DNA]</scope>
    <source>
        <strain evidence="2 3">KACC 16221</strain>
    </source>
</reference>
<dbReference type="InterPro" id="IPR025992">
    <property type="entry name" value="Haem-bd"/>
</dbReference>
<dbReference type="Proteomes" id="UP000031246">
    <property type="component" value="Unassembled WGS sequence"/>
</dbReference>